<comment type="similarity">
    <text evidence="2">Belongs to the TspO/BZRP family.</text>
</comment>
<proteinExistence type="inferred from homology"/>
<evidence type="ECO:0000313" key="8">
    <source>
        <dbReference type="EMBL" id="RFZ75789.1"/>
    </source>
</evidence>
<evidence type="ECO:0000256" key="5">
    <source>
        <dbReference type="ARBA" id="ARBA00023136"/>
    </source>
</evidence>
<keyword evidence="5 6" id="KW-0472">Membrane</keyword>
<accession>A0A3E2N466</accession>
<dbReference type="Proteomes" id="UP000260680">
    <property type="component" value="Unassembled WGS sequence"/>
</dbReference>
<dbReference type="FunFam" id="1.20.1260.100:FF:000001">
    <property type="entry name" value="translocator protein 2"/>
    <property type="match status" value="1"/>
</dbReference>
<evidence type="ECO:0000256" key="4">
    <source>
        <dbReference type="ARBA" id="ARBA00022989"/>
    </source>
</evidence>
<feature type="transmembrane region" description="Helical" evidence="6">
    <location>
        <begin position="102"/>
        <end position="122"/>
    </location>
</feature>
<dbReference type="InterPro" id="IPR004307">
    <property type="entry name" value="TspO_MBR"/>
</dbReference>
<dbReference type="EMBL" id="BRPJ01000005">
    <property type="protein sequence ID" value="GLB28428.1"/>
    <property type="molecule type" value="Genomic_DNA"/>
</dbReference>
<dbReference type="GO" id="GO:0016020">
    <property type="term" value="C:membrane"/>
    <property type="evidence" value="ECO:0007669"/>
    <property type="project" value="UniProtKB-SubCell"/>
</dbReference>
<dbReference type="InterPro" id="IPR038330">
    <property type="entry name" value="TspO/MBR-related_sf"/>
</dbReference>
<dbReference type="AlphaFoldDB" id="A0A3E2N466"/>
<protein>
    <submittedName>
        <fullName evidence="8">Tryptophan-rich sensory protein</fullName>
    </submittedName>
</protein>
<dbReference type="PIRSF" id="PIRSF005859">
    <property type="entry name" value="PBR"/>
    <property type="match status" value="1"/>
</dbReference>
<evidence type="ECO:0000256" key="2">
    <source>
        <dbReference type="ARBA" id="ARBA00007524"/>
    </source>
</evidence>
<evidence type="ECO:0000256" key="3">
    <source>
        <dbReference type="ARBA" id="ARBA00022692"/>
    </source>
</evidence>
<name>A0A3E2N466_9FIRM</name>
<dbReference type="GO" id="GO:0033013">
    <property type="term" value="P:tetrapyrrole metabolic process"/>
    <property type="evidence" value="ECO:0007669"/>
    <property type="project" value="UniProtKB-ARBA"/>
</dbReference>
<comment type="subcellular location">
    <subcellularLocation>
        <location evidence="1">Membrane</location>
        <topology evidence="1">Multi-pass membrane protein</topology>
    </subcellularLocation>
</comment>
<organism evidence="8 9">
    <name type="scientific">Lacrimispora amygdalina</name>
    <dbReference type="NCBI Taxonomy" id="253257"/>
    <lineage>
        <taxon>Bacteria</taxon>
        <taxon>Bacillati</taxon>
        <taxon>Bacillota</taxon>
        <taxon>Clostridia</taxon>
        <taxon>Lachnospirales</taxon>
        <taxon>Lachnospiraceae</taxon>
        <taxon>Lacrimispora</taxon>
    </lineage>
</organism>
<reference evidence="8 9" key="1">
    <citation type="submission" date="2018-07" db="EMBL/GenBank/DDBJ databases">
        <title>New species, Clostridium PI-S10-A1B.</title>
        <authorList>
            <person name="Krishna G."/>
            <person name="Summeta K."/>
            <person name="Shikha S."/>
            <person name="Prabhu P.B."/>
            <person name="Suresh K."/>
        </authorList>
    </citation>
    <scope>NUCLEOTIDE SEQUENCE [LARGE SCALE GENOMIC DNA]</scope>
    <source>
        <strain evidence="8 9">PI-S10-A1B</strain>
    </source>
</reference>
<gene>
    <name evidence="8" type="ORF">DS742_27085</name>
    <name evidence="7" type="ORF">LAD12857_03510</name>
</gene>
<feature type="transmembrane region" description="Helical" evidence="6">
    <location>
        <begin position="46"/>
        <end position="66"/>
    </location>
</feature>
<evidence type="ECO:0000256" key="1">
    <source>
        <dbReference type="ARBA" id="ARBA00004141"/>
    </source>
</evidence>
<dbReference type="OrthoDB" id="9795496at2"/>
<sequence length="154" mass="17819">MNNNRKKFIFFLVLPLAVGALAGFLTKNSMMIYKDLNRPALSPPGWIFPIVWTILYLLMGLGSYLIAQSASPKRKEALRLYAIQLFLNFIWSLVFFNLQNYLLAFLILLLLWYFIIRMISAFRSVNQTAALMQIPYLLWVTFAGYLNLAIVLLN</sequence>
<dbReference type="EMBL" id="QOHO01000116">
    <property type="protein sequence ID" value="RFZ75789.1"/>
    <property type="molecule type" value="Genomic_DNA"/>
</dbReference>
<dbReference type="PANTHER" id="PTHR10057">
    <property type="entry name" value="PERIPHERAL-TYPE BENZODIAZEPINE RECEPTOR"/>
    <property type="match status" value="1"/>
</dbReference>
<evidence type="ECO:0000313" key="7">
    <source>
        <dbReference type="EMBL" id="GLB28428.1"/>
    </source>
</evidence>
<dbReference type="RefSeq" id="WP_117420026.1">
    <property type="nucleotide sequence ID" value="NZ_BRPJ01000005.1"/>
</dbReference>
<dbReference type="PANTHER" id="PTHR10057:SF0">
    <property type="entry name" value="TRANSLOCATOR PROTEIN"/>
    <property type="match status" value="1"/>
</dbReference>
<keyword evidence="4 6" id="KW-1133">Transmembrane helix</keyword>
<keyword evidence="10" id="KW-1185">Reference proteome</keyword>
<dbReference type="Proteomes" id="UP001419084">
    <property type="component" value="Unassembled WGS sequence"/>
</dbReference>
<comment type="caution">
    <text evidence="8">The sequence shown here is derived from an EMBL/GenBank/DDBJ whole genome shotgun (WGS) entry which is preliminary data.</text>
</comment>
<dbReference type="Pfam" id="PF03073">
    <property type="entry name" value="TspO_MBR"/>
    <property type="match status" value="1"/>
</dbReference>
<evidence type="ECO:0000313" key="9">
    <source>
        <dbReference type="Proteomes" id="UP000260680"/>
    </source>
</evidence>
<evidence type="ECO:0000313" key="10">
    <source>
        <dbReference type="Proteomes" id="UP001419084"/>
    </source>
</evidence>
<dbReference type="CDD" id="cd15904">
    <property type="entry name" value="TSPO_MBR"/>
    <property type="match status" value="1"/>
</dbReference>
<reference evidence="7 10" key="2">
    <citation type="journal article" date="2024" name="Int. J. Syst. Evol. Microbiol.">
        <title>Lacrimispora brassicae sp. nov. isolated from fermented cabbage, and proposal of Clostridium indicum Gundawar et al. 2019 and Clostridium methoxybenzovorans Mechichi et al. 1999 as heterotypic synonyms of Lacrimispora amygdalina (Parshina et al. 2003) Haas and Blanchard 2020 and Lacrimispora indolis (McClung and McCoy 1957) Haas and Blanchard 2020, respectively.</title>
        <authorList>
            <person name="Kobayashi H."/>
            <person name="Tanizawa Y."/>
            <person name="Sakamoto M."/>
            <person name="Ohkuma M."/>
            <person name="Tohno M."/>
        </authorList>
    </citation>
    <scope>NUCLEOTIDE SEQUENCE [LARGE SCALE GENOMIC DNA]</scope>
    <source>
        <strain evidence="7 10">DSM 12857</strain>
    </source>
</reference>
<keyword evidence="3 6" id="KW-0812">Transmembrane</keyword>
<feature type="transmembrane region" description="Helical" evidence="6">
    <location>
        <begin position="134"/>
        <end position="153"/>
    </location>
</feature>
<evidence type="ECO:0000256" key="6">
    <source>
        <dbReference type="SAM" id="Phobius"/>
    </source>
</evidence>
<dbReference type="Gene3D" id="1.20.1260.100">
    <property type="entry name" value="TspO/MBR protein"/>
    <property type="match status" value="1"/>
</dbReference>